<organism evidence="2 3">
    <name type="scientific">Streptomyces umbrinus</name>
    <dbReference type="NCBI Taxonomy" id="67370"/>
    <lineage>
        <taxon>Bacteria</taxon>
        <taxon>Bacillati</taxon>
        <taxon>Actinomycetota</taxon>
        <taxon>Actinomycetes</taxon>
        <taxon>Kitasatosporales</taxon>
        <taxon>Streptomycetaceae</taxon>
        <taxon>Streptomyces</taxon>
        <taxon>Streptomyces phaeochromogenes group</taxon>
    </lineage>
</organism>
<dbReference type="InterPro" id="IPR004304">
    <property type="entry name" value="FmdA_AmdA"/>
</dbReference>
<keyword evidence="3" id="KW-1185">Reference proteome</keyword>
<dbReference type="Pfam" id="PF03069">
    <property type="entry name" value="FmdA_AmdA"/>
    <property type="match status" value="2"/>
</dbReference>
<accession>A0ABU0T7Z8</accession>
<keyword evidence="1" id="KW-1133">Transmembrane helix</keyword>
<dbReference type="Gene3D" id="3.10.28.20">
    <property type="entry name" value="Acetamidase/Formamidase-like domains"/>
    <property type="match status" value="1"/>
</dbReference>
<proteinExistence type="predicted"/>
<gene>
    <name evidence="2" type="ORF">QF035_009269</name>
</gene>
<dbReference type="EMBL" id="JAUSZI010000002">
    <property type="protein sequence ID" value="MDQ1031687.1"/>
    <property type="molecule type" value="Genomic_DNA"/>
</dbReference>
<evidence type="ECO:0000256" key="1">
    <source>
        <dbReference type="SAM" id="Phobius"/>
    </source>
</evidence>
<protein>
    <submittedName>
        <fullName evidence="2">Acetamidase/formamidase</fullName>
    </submittedName>
</protein>
<keyword evidence="1" id="KW-0812">Transmembrane</keyword>
<sequence length="381" mass="41426">MSRLTAPVSYGDSVAAAWMMAAVVVLVVPLRRRPPPFGRTELCTMSDPRILTVRPEPGEYAWTFGGAPPVARIAPGTVLDLYTEDCFAGRVRSEKDLVSEVCEFPFLNPQTGPFHVEGAEPGDTVAVHFVSIEPARDWAASTTVPLFGALTSTHTTATLQPPLPETVWIWQLDRTRRTALFSARDSDIRIELPMDPMHGTVGVAPANLEVRSALVPDAHGGNMDTPEMRAGVTCYLGVNVEGALLSLGDGHARQGEGETCGVAVECAMNSVVIVELLKGVATPWPRIESDTHIISTGSARPLEDAFRISQLDLVQWLVRDYGFSELDAYQFATQTVESPLANVCDTNYTCVAKLRKEWLPARETHRGLHARLREAAAALGR</sequence>
<dbReference type="SUPFAM" id="SSF141130">
    <property type="entry name" value="Acetamidase/Formamidase-like"/>
    <property type="match status" value="1"/>
</dbReference>
<evidence type="ECO:0000313" key="2">
    <source>
        <dbReference type="EMBL" id="MDQ1031687.1"/>
    </source>
</evidence>
<dbReference type="Proteomes" id="UP001230328">
    <property type="component" value="Unassembled WGS sequence"/>
</dbReference>
<dbReference type="Gene3D" id="2.60.120.580">
    <property type="entry name" value="Acetamidase/Formamidase-like domains"/>
    <property type="match status" value="2"/>
</dbReference>
<feature type="transmembrane region" description="Helical" evidence="1">
    <location>
        <begin position="13"/>
        <end position="30"/>
    </location>
</feature>
<evidence type="ECO:0000313" key="3">
    <source>
        <dbReference type="Proteomes" id="UP001230328"/>
    </source>
</evidence>
<dbReference type="PANTHER" id="PTHR31891">
    <property type="entry name" value="FORMAMIDASE C869.04-RELATED"/>
    <property type="match status" value="1"/>
</dbReference>
<keyword evidence="1" id="KW-0472">Membrane</keyword>
<reference evidence="2 3" key="1">
    <citation type="submission" date="2023-07" db="EMBL/GenBank/DDBJ databases">
        <title>Comparative genomics of wheat-associated soil bacteria to identify genetic determinants of phenazine resistance.</title>
        <authorList>
            <person name="Mouncey N."/>
        </authorList>
    </citation>
    <scope>NUCLEOTIDE SEQUENCE [LARGE SCALE GENOMIC DNA]</scope>
    <source>
        <strain evidence="2 3">V2I4</strain>
    </source>
</reference>
<name>A0ABU0T7Z8_9ACTN</name>
<dbReference type="PANTHER" id="PTHR31891:SF1">
    <property type="entry name" value="FORMAMIDASE C869.04-RELATED"/>
    <property type="match status" value="1"/>
</dbReference>
<comment type="caution">
    <text evidence="2">The sequence shown here is derived from an EMBL/GenBank/DDBJ whole genome shotgun (WGS) entry which is preliminary data.</text>
</comment>